<evidence type="ECO:0000256" key="2">
    <source>
        <dbReference type="SAM" id="SignalP"/>
    </source>
</evidence>
<sequence>MKSSSPLLLALLLAACGPGTVNPPDEPARPVQSPDALQEIQAPGPSSLANRGAKSFVGRWAASAAWCVDPQGDKRPIDITPMRFEGYENRCDIERIAEVASGYELSLVCAAEGRTRRERVFAAVSGDMLSLVYLDRSGDAATRLGRCPGSPKPEAQTSGLMKMLKKGG</sequence>
<dbReference type="Proteomes" id="UP001055429">
    <property type="component" value="Chromosome"/>
</dbReference>
<dbReference type="EMBL" id="CP097649">
    <property type="protein sequence ID" value="URI16086.1"/>
    <property type="molecule type" value="Genomic_DNA"/>
</dbReference>
<gene>
    <name evidence="3" type="ORF">M8231_03635</name>
</gene>
<reference evidence="3" key="1">
    <citation type="submission" date="2022-05" db="EMBL/GenBank/DDBJ databases">
        <title>Brevundimonas albigilva TT17 genome sequence.</title>
        <authorList>
            <person name="Lee K."/>
            <person name="Son H."/>
        </authorList>
    </citation>
    <scope>NUCLEOTIDE SEQUENCE</scope>
    <source>
        <strain evidence="3">TT17</strain>
    </source>
</reference>
<feature type="signal peptide" evidence="2">
    <location>
        <begin position="1"/>
        <end position="23"/>
    </location>
</feature>
<evidence type="ECO:0000313" key="4">
    <source>
        <dbReference type="Proteomes" id="UP001055429"/>
    </source>
</evidence>
<protein>
    <recommendedName>
        <fullName evidence="5">DUF3617 family protein</fullName>
    </recommendedName>
</protein>
<name>A0ABY4SQH6_9CAUL</name>
<feature type="chain" id="PRO_5045700392" description="DUF3617 family protein" evidence="2">
    <location>
        <begin position="24"/>
        <end position="168"/>
    </location>
</feature>
<organism evidence="3 4">
    <name type="scientific">Brevundimonas albigilva</name>
    <dbReference type="NCBI Taxonomy" id="1312364"/>
    <lineage>
        <taxon>Bacteria</taxon>
        <taxon>Pseudomonadati</taxon>
        <taxon>Pseudomonadota</taxon>
        <taxon>Alphaproteobacteria</taxon>
        <taxon>Caulobacterales</taxon>
        <taxon>Caulobacteraceae</taxon>
        <taxon>Brevundimonas</taxon>
    </lineage>
</organism>
<evidence type="ECO:0008006" key="5">
    <source>
        <dbReference type="Google" id="ProtNLM"/>
    </source>
</evidence>
<keyword evidence="2" id="KW-0732">Signal</keyword>
<evidence type="ECO:0000313" key="3">
    <source>
        <dbReference type="EMBL" id="URI16086.1"/>
    </source>
</evidence>
<dbReference type="RefSeq" id="WP_249751111.1">
    <property type="nucleotide sequence ID" value="NZ_CP097298.1"/>
</dbReference>
<accession>A0ABY4SQH6</accession>
<proteinExistence type="predicted"/>
<dbReference type="PROSITE" id="PS51257">
    <property type="entry name" value="PROKAR_LIPOPROTEIN"/>
    <property type="match status" value="1"/>
</dbReference>
<feature type="region of interest" description="Disordered" evidence="1">
    <location>
        <begin position="148"/>
        <end position="168"/>
    </location>
</feature>
<evidence type="ECO:0000256" key="1">
    <source>
        <dbReference type="SAM" id="MobiDB-lite"/>
    </source>
</evidence>
<keyword evidence="4" id="KW-1185">Reference proteome</keyword>